<dbReference type="CDD" id="cd14342">
    <property type="entry name" value="UBA_TAP-C"/>
    <property type="match status" value="1"/>
</dbReference>
<dbReference type="PROSITE" id="PS51281">
    <property type="entry name" value="TAP_C"/>
    <property type="match status" value="1"/>
</dbReference>
<dbReference type="InterPro" id="IPR001611">
    <property type="entry name" value="Leu-rich_rpt"/>
</dbReference>
<dbReference type="InterPro" id="IPR002075">
    <property type="entry name" value="NTF2_dom"/>
</dbReference>
<comment type="similarity">
    <text evidence="2">Belongs to the NXF family.</text>
</comment>
<keyword evidence="6" id="KW-0509">mRNA transport</keyword>
<feature type="domain" description="TAP-C" evidence="10">
    <location>
        <begin position="760"/>
        <end position="812"/>
    </location>
</feature>
<evidence type="ECO:0000256" key="2">
    <source>
        <dbReference type="ARBA" id="ARBA00009285"/>
    </source>
</evidence>
<evidence type="ECO:0008006" key="13">
    <source>
        <dbReference type="Google" id="ProtNLM"/>
    </source>
</evidence>
<dbReference type="SUPFAM" id="SSF54427">
    <property type="entry name" value="NTF2-like"/>
    <property type="match status" value="1"/>
</dbReference>
<dbReference type="InterPro" id="IPR018222">
    <property type="entry name" value="Nuclear_transport_factor_2_euk"/>
</dbReference>
<dbReference type="GO" id="GO:0003723">
    <property type="term" value="F:RNA binding"/>
    <property type="evidence" value="ECO:0007669"/>
    <property type="project" value="InterPro"/>
</dbReference>
<evidence type="ECO:0000256" key="5">
    <source>
        <dbReference type="ARBA" id="ARBA00022737"/>
    </source>
</evidence>
<dbReference type="PROSITE" id="PS51450">
    <property type="entry name" value="LRR"/>
    <property type="match status" value="1"/>
</dbReference>
<feature type="region of interest" description="Disordered" evidence="8">
    <location>
        <begin position="56"/>
        <end position="155"/>
    </location>
</feature>
<evidence type="ECO:0000256" key="1">
    <source>
        <dbReference type="ARBA" id="ARBA00004642"/>
    </source>
</evidence>
<dbReference type="GO" id="GO:0016973">
    <property type="term" value="P:poly(A)+ mRNA export from nucleus"/>
    <property type="evidence" value="ECO:0007669"/>
    <property type="project" value="TreeGrafter"/>
</dbReference>
<dbReference type="AlphaFoldDB" id="A0A6G0SZ53"/>
<evidence type="ECO:0000256" key="6">
    <source>
        <dbReference type="ARBA" id="ARBA00022816"/>
    </source>
</evidence>
<dbReference type="Proteomes" id="UP000475862">
    <property type="component" value="Unassembled WGS sequence"/>
</dbReference>
<dbReference type="SUPFAM" id="SSF46934">
    <property type="entry name" value="UBA-like"/>
    <property type="match status" value="1"/>
</dbReference>
<keyword evidence="5" id="KW-0677">Repeat</keyword>
<dbReference type="Gene3D" id="3.30.70.330">
    <property type="match status" value="1"/>
</dbReference>
<organism evidence="11 12">
    <name type="scientific">Aphis glycines</name>
    <name type="common">Soybean aphid</name>
    <dbReference type="NCBI Taxonomy" id="307491"/>
    <lineage>
        <taxon>Eukaryota</taxon>
        <taxon>Metazoa</taxon>
        <taxon>Ecdysozoa</taxon>
        <taxon>Arthropoda</taxon>
        <taxon>Hexapoda</taxon>
        <taxon>Insecta</taxon>
        <taxon>Pterygota</taxon>
        <taxon>Neoptera</taxon>
        <taxon>Paraneoptera</taxon>
        <taxon>Hemiptera</taxon>
        <taxon>Sternorrhyncha</taxon>
        <taxon>Aphidomorpha</taxon>
        <taxon>Aphidoidea</taxon>
        <taxon>Aphididae</taxon>
        <taxon>Aphidini</taxon>
        <taxon>Aphis</taxon>
        <taxon>Aphis</taxon>
    </lineage>
</organism>
<evidence type="ECO:0000259" key="10">
    <source>
        <dbReference type="PROSITE" id="PS51281"/>
    </source>
</evidence>
<sequence length="812" mass="92698">MRIFLCGVLKTSNKQQQHIQRVQDFIAVTGQYVLSNKETFCNASNDLKQFKRSIHTKVSTGSERNNEHDDRTSRPSNRESGGYSDHHGYNKKVTFKANNRRGNQFRKSWDSKTDLVRNQLDSEFSNRNGPSRNNTGRRSFPERNKRGGHGNNRNMSWTLKESSTGWYSIFVPNVENGDEVLKIIQTYITPVVFYPYNKQYFDNALRFLVDDYKVAKALQNTSYKITQKDDRKLIIKVLLYLPPRGPISFTPVSNEVREKMIEAMATRYNPSTKSLDLSQFYACPLFTDNQLFVPLNRPTVLLAALKIVAQHTKHNLYGLSLENNHIYLGEGLVWIRRLFPELKVLDLAGNKFSDLKELRCLSGYTIEVLKLSRNPVQDTEDKEHYKMDIQQLFPCLIKLDNTELPTRYNTVGSKLKIPINLSNSYPIPEGHNPELPNPVMSLVESFLSQYYERYDNQVSRQMVSEAYHENSTLTLSSSFLLKNIKGSLSQYLPKSRNFLKNNRNQQERGRYLHKGKENIINFLEKLPKSKHDLGSFIVDVPLANAAMIQIILNGVFAEDFKETNHRHVYRSFCRTFCIVPVGSGWSIISDMFFVTLVTDELLLESSKRFHIFKPKPISSKRNNSNGNNNQNVIMFMEDTDEMTGMESSLSSSSQQQPTPNYPPPYYQQSTFSSYQPSSMIAPMNPQQPSPYQGGMPISTPQTQQMAPAATVNFQPDSQQQPTTSFNMFNTISPSTSASFPVNQLSNEAPVNLTSDVNSNPDKMSMVKSFSNKSGMNNEWAKKCLEENGWDYAKAAACFSKLKANIPPAAFIH</sequence>
<accession>A0A6G0SZ53</accession>
<dbReference type="PANTHER" id="PTHR10662:SF22">
    <property type="entry name" value="NUCLEAR RNA EXPORT FACTOR 1"/>
    <property type="match status" value="1"/>
</dbReference>
<dbReference type="GO" id="GO:0005737">
    <property type="term" value="C:cytoplasm"/>
    <property type="evidence" value="ECO:0007669"/>
    <property type="project" value="InterPro"/>
</dbReference>
<feature type="compositionally biased region" description="Low complexity" evidence="8">
    <location>
        <begin position="647"/>
        <end position="658"/>
    </location>
</feature>
<gene>
    <name evidence="11" type="ORF">AGLY_016370</name>
</gene>
<dbReference type="InterPro" id="IPR015245">
    <property type="entry name" value="Tap_RNA-bd"/>
</dbReference>
<dbReference type="EMBL" id="VYZN01000082">
    <property type="protein sequence ID" value="KAE9523234.1"/>
    <property type="molecule type" value="Genomic_DNA"/>
</dbReference>
<feature type="compositionally biased region" description="Polar residues" evidence="8">
    <location>
        <begin position="96"/>
        <end position="106"/>
    </location>
</feature>
<dbReference type="InterPro" id="IPR030217">
    <property type="entry name" value="NXF_fam"/>
</dbReference>
<dbReference type="Pfam" id="PF09162">
    <property type="entry name" value="Tap-RNA_bind"/>
    <property type="match status" value="1"/>
</dbReference>
<comment type="caution">
    <text evidence="11">The sequence shown here is derived from an EMBL/GenBank/DDBJ whole genome shotgun (WGS) entry which is preliminary data.</text>
</comment>
<dbReference type="PANTHER" id="PTHR10662">
    <property type="entry name" value="NUCLEAR RNA EXPORT FACTOR"/>
    <property type="match status" value="1"/>
</dbReference>
<keyword evidence="3" id="KW-0813">Transport</keyword>
<dbReference type="Pfam" id="PF24048">
    <property type="entry name" value="LRR_NXF1-5"/>
    <property type="match status" value="1"/>
</dbReference>
<evidence type="ECO:0000256" key="4">
    <source>
        <dbReference type="ARBA" id="ARBA00022614"/>
    </source>
</evidence>
<evidence type="ECO:0000256" key="8">
    <source>
        <dbReference type="SAM" id="MobiDB-lite"/>
    </source>
</evidence>
<protein>
    <recommendedName>
        <fullName evidence="13">TAP-C domain-containing protein</fullName>
    </recommendedName>
</protein>
<dbReference type="InterPro" id="IPR032675">
    <property type="entry name" value="LRR_dom_sf"/>
</dbReference>
<keyword evidence="4" id="KW-0433">Leucine-rich repeat</keyword>
<dbReference type="Pfam" id="PF03943">
    <property type="entry name" value="TAP_C"/>
    <property type="match status" value="1"/>
</dbReference>
<feature type="region of interest" description="Disordered" evidence="8">
    <location>
        <begin position="643"/>
        <end position="665"/>
    </location>
</feature>
<evidence type="ECO:0000256" key="3">
    <source>
        <dbReference type="ARBA" id="ARBA00022448"/>
    </source>
</evidence>
<dbReference type="Gene3D" id="3.80.10.10">
    <property type="entry name" value="Ribonuclease Inhibitor"/>
    <property type="match status" value="1"/>
</dbReference>
<comment type="subcellular location">
    <subcellularLocation>
        <location evidence="1">Nucleus</location>
        <location evidence="1">Nucleoplasm</location>
    </subcellularLocation>
</comment>
<reference evidence="11 12" key="1">
    <citation type="submission" date="2019-08" db="EMBL/GenBank/DDBJ databases">
        <title>The genome of the soybean aphid Biotype 1, its phylome, world population structure and adaptation to the North American continent.</title>
        <authorList>
            <person name="Giordano R."/>
            <person name="Donthu R.K."/>
            <person name="Hernandez A.G."/>
            <person name="Wright C.L."/>
            <person name="Zimin A.V."/>
        </authorList>
    </citation>
    <scope>NUCLEOTIDE SEQUENCE [LARGE SCALE GENOMIC DNA]</scope>
    <source>
        <tissue evidence="11">Whole aphids</tissue>
    </source>
</reference>
<dbReference type="SUPFAM" id="SSF54928">
    <property type="entry name" value="RNA-binding domain, RBD"/>
    <property type="match status" value="1"/>
</dbReference>
<dbReference type="InterPro" id="IPR009060">
    <property type="entry name" value="UBA-like_sf"/>
</dbReference>
<evidence type="ECO:0000259" key="9">
    <source>
        <dbReference type="PROSITE" id="PS50177"/>
    </source>
</evidence>
<proteinExistence type="inferred from homology"/>
<dbReference type="InterPro" id="IPR005637">
    <property type="entry name" value="TAP_C_dom"/>
</dbReference>
<feature type="compositionally biased region" description="Basic and acidic residues" evidence="8">
    <location>
        <begin position="64"/>
        <end position="77"/>
    </location>
</feature>
<dbReference type="Gene3D" id="3.10.450.50">
    <property type="match status" value="1"/>
</dbReference>
<evidence type="ECO:0000256" key="7">
    <source>
        <dbReference type="ARBA" id="ARBA00023242"/>
    </source>
</evidence>
<dbReference type="Pfam" id="PF22602">
    <property type="entry name" value="NXF_NTF2"/>
    <property type="match status" value="1"/>
</dbReference>
<dbReference type="InterPro" id="IPR032710">
    <property type="entry name" value="NTF2-like_dom_sf"/>
</dbReference>
<dbReference type="InterPro" id="IPR057125">
    <property type="entry name" value="NXF1/2/3/5-like_LRR"/>
</dbReference>
<dbReference type="FunFam" id="1.10.8.10:FF:000018">
    <property type="entry name" value="Nuclear RNA export factor 1"/>
    <property type="match status" value="1"/>
</dbReference>
<dbReference type="PROSITE" id="PS50177">
    <property type="entry name" value="NTF2_DOMAIN"/>
    <property type="match status" value="1"/>
</dbReference>
<feature type="compositionally biased region" description="Polar residues" evidence="8">
    <location>
        <begin position="119"/>
        <end position="137"/>
    </location>
</feature>
<keyword evidence="12" id="KW-1185">Reference proteome</keyword>
<dbReference type="SUPFAM" id="SSF52058">
    <property type="entry name" value="L domain-like"/>
    <property type="match status" value="1"/>
</dbReference>
<dbReference type="Gene3D" id="1.10.8.10">
    <property type="entry name" value="DNA helicase RuvA subunit, C-terminal domain"/>
    <property type="match status" value="1"/>
</dbReference>
<evidence type="ECO:0000313" key="11">
    <source>
        <dbReference type="EMBL" id="KAE9523234.1"/>
    </source>
</evidence>
<evidence type="ECO:0000313" key="12">
    <source>
        <dbReference type="Proteomes" id="UP000475862"/>
    </source>
</evidence>
<dbReference type="GO" id="GO:0005654">
    <property type="term" value="C:nucleoplasm"/>
    <property type="evidence" value="ECO:0007669"/>
    <property type="project" value="UniProtKB-SubCell"/>
</dbReference>
<name>A0A6G0SZ53_APHGL</name>
<dbReference type="OrthoDB" id="25872at2759"/>
<dbReference type="SMART" id="SM00804">
    <property type="entry name" value="TAP_C"/>
    <property type="match status" value="1"/>
</dbReference>
<keyword evidence="7" id="KW-0539">Nucleus</keyword>
<dbReference type="InterPro" id="IPR035979">
    <property type="entry name" value="RBD_domain_sf"/>
</dbReference>
<feature type="domain" description="NTF2" evidence="9">
    <location>
        <begin position="442"/>
        <end position="594"/>
    </location>
</feature>
<dbReference type="InterPro" id="IPR012677">
    <property type="entry name" value="Nucleotide-bd_a/b_plait_sf"/>
</dbReference>